<feature type="compositionally biased region" description="Basic and acidic residues" evidence="1">
    <location>
        <begin position="468"/>
        <end position="510"/>
    </location>
</feature>
<feature type="region of interest" description="Disordered" evidence="1">
    <location>
        <begin position="218"/>
        <end position="268"/>
    </location>
</feature>
<evidence type="ECO:0000313" key="4">
    <source>
        <dbReference type="Proteomes" id="UP001470230"/>
    </source>
</evidence>
<proteinExistence type="predicted"/>
<reference evidence="3 4" key="1">
    <citation type="submission" date="2024-04" db="EMBL/GenBank/DDBJ databases">
        <title>Tritrichomonas musculus Genome.</title>
        <authorList>
            <person name="Alves-Ferreira E."/>
            <person name="Grigg M."/>
            <person name="Lorenzi H."/>
            <person name="Galac M."/>
        </authorList>
    </citation>
    <scope>NUCLEOTIDE SEQUENCE [LARGE SCALE GENOMIC DNA]</scope>
    <source>
        <strain evidence="3 4">EAF2021</strain>
    </source>
</reference>
<protein>
    <submittedName>
        <fullName evidence="3">Uncharacterized protein</fullName>
    </submittedName>
</protein>
<comment type="caution">
    <text evidence="3">The sequence shown here is derived from an EMBL/GenBank/DDBJ whole genome shotgun (WGS) entry which is preliminary data.</text>
</comment>
<feature type="compositionally biased region" description="Polar residues" evidence="1">
    <location>
        <begin position="456"/>
        <end position="466"/>
    </location>
</feature>
<gene>
    <name evidence="3" type="ORF">M9Y10_013368</name>
    <name evidence="2" type="ORF">M9Y10_017298</name>
</gene>
<feature type="compositionally biased region" description="Polar residues" evidence="1">
    <location>
        <begin position="253"/>
        <end position="262"/>
    </location>
</feature>
<dbReference type="EMBL" id="JAPFFF010000019">
    <property type="protein sequence ID" value="KAK8858267.1"/>
    <property type="molecule type" value="Genomic_DNA"/>
</dbReference>
<evidence type="ECO:0000313" key="3">
    <source>
        <dbReference type="EMBL" id="KAK8858267.1"/>
    </source>
</evidence>
<feature type="compositionally biased region" description="Polar residues" evidence="1">
    <location>
        <begin position="342"/>
        <end position="358"/>
    </location>
</feature>
<dbReference type="EMBL" id="JAPFFF010000216">
    <property type="protein sequence ID" value="KAK8835187.1"/>
    <property type="molecule type" value="Genomic_DNA"/>
</dbReference>
<accession>A0ABR2I7T3</accession>
<evidence type="ECO:0000313" key="2">
    <source>
        <dbReference type="EMBL" id="KAK8835187.1"/>
    </source>
</evidence>
<sequence length="607" mass="71324">MEKHSISASFSFSSQARKKNLYFLAKRIITRSKSHIFYSNSHDFVYLISKCLKSTPSLTCKIHFFQVDKKNKIILKRSRSCDSMKNYSNFKSSSNISQINNTNLQIKSNNDHSFFFHNDKSYFLLPKSQSIFDLNSFLNNYHNFYLIDGHIQPYLKIFSKVNYNQHVNTHNLYNLSSSTIDLTDFFKRDDRVNEREAEYIEIQRRKKKFTYFNRQKDKKLNKKSHSKKTDQSKSSTPQKAKPRFQLYFPKDSSPLTKKTFSRPQPPRLSPAFVLNDKYNIRTRVFKENNIRNFYQELAIAEEDDKHFIFNPKVEFQKRKRSRSAETQISLSFTFLKKKRSKSAQNSPKRFVASNTSTPKSKHAFNPYLSKYSSPPNRNKKANKNQPPKPSSASVLNEKYNIRSRLFKEMHVHEFYKNYAQAEEDVKLQRTLKQVQMSNRSKRIVEQYMQRTKGIDSKTSQIQSENESQTEREKDNSSQLKAENEIEKSSSTENLKKSDKGSIQSESEKVEISNSIENLKEDSENSASISAHKKEDKRKIGIREINKAKDLFKEEEEVFEMKKFAHKVPGFVSEVTNFLKQYDIRIKEDILTPTSKAKTKPKKKKSHS</sequence>
<dbReference type="Proteomes" id="UP001470230">
    <property type="component" value="Unassembled WGS sequence"/>
</dbReference>
<name>A0ABR2I7T3_9EUKA</name>
<feature type="region of interest" description="Disordered" evidence="1">
    <location>
        <begin position="339"/>
        <end position="396"/>
    </location>
</feature>
<keyword evidence="4" id="KW-1185">Reference proteome</keyword>
<evidence type="ECO:0000256" key="1">
    <source>
        <dbReference type="SAM" id="MobiDB-lite"/>
    </source>
</evidence>
<organism evidence="3 4">
    <name type="scientific">Tritrichomonas musculus</name>
    <dbReference type="NCBI Taxonomy" id="1915356"/>
    <lineage>
        <taxon>Eukaryota</taxon>
        <taxon>Metamonada</taxon>
        <taxon>Parabasalia</taxon>
        <taxon>Tritrichomonadida</taxon>
        <taxon>Tritrichomonadidae</taxon>
        <taxon>Tritrichomonas</taxon>
    </lineage>
</organism>
<feature type="region of interest" description="Disordered" evidence="1">
    <location>
        <begin position="449"/>
        <end position="538"/>
    </location>
</feature>